<sequence length="46" mass="5374">MTPPRTLEAARAAFVDEVLRREAEKAAPRRQMEAERRRATFHVVRP</sequence>
<evidence type="ECO:0000256" key="1">
    <source>
        <dbReference type="SAM" id="MobiDB-lite"/>
    </source>
</evidence>
<name>A0A562L492_9BRAD</name>
<organism evidence="2 3">
    <name type="scientific">Bradyrhizobium daqingense</name>
    <dbReference type="NCBI Taxonomy" id="993502"/>
    <lineage>
        <taxon>Bacteria</taxon>
        <taxon>Pseudomonadati</taxon>
        <taxon>Pseudomonadota</taxon>
        <taxon>Alphaproteobacteria</taxon>
        <taxon>Hyphomicrobiales</taxon>
        <taxon>Nitrobacteraceae</taxon>
        <taxon>Bradyrhizobium</taxon>
    </lineage>
</organism>
<feature type="compositionally biased region" description="Basic and acidic residues" evidence="1">
    <location>
        <begin position="25"/>
        <end position="38"/>
    </location>
</feature>
<evidence type="ECO:0000313" key="2">
    <source>
        <dbReference type="EMBL" id="TWI02479.1"/>
    </source>
</evidence>
<comment type="caution">
    <text evidence="2">The sequence shown here is derived from an EMBL/GenBank/DDBJ whole genome shotgun (WGS) entry which is preliminary data.</text>
</comment>
<proteinExistence type="predicted"/>
<protein>
    <submittedName>
        <fullName evidence="2">Uncharacterized protein</fullName>
    </submittedName>
</protein>
<gene>
    <name evidence="2" type="ORF">IQ17_04092</name>
</gene>
<keyword evidence="3" id="KW-1185">Reference proteome</keyword>
<evidence type="ECO:0000313" key="3">
    <source>
        <dbReference type="Proteomes" id="UP000317176"/>
    </source>
</evidence>
<dbReference type="Proteomes" id="UP000317176">
    <property type="component" value="Unassembled WGS sequence"/>
</dbReference>
<dbReference type="AlphaFoldDB" id="A0A562L492"/>
<reference evidence="2 3" key="1">
    <citation type="journal article" date="2015" name="Stand. Genomic Sci.">
        <title>Genomic Encyclopedia of Bacterial and Archaeal Type Strains, Phase III: the genomes of soil and plant-associated and newly described type strains.</title>
        <authorList>
            <person name="Whitman W.B."/>
            <person name="Woyke T."/>
            <person name="Klenk H.P."/>
            <person name="Zhou Y."/>
            <person name="Lilburn T.G."/>
            <person name="Beck B.J."/>
            <person name="De Vos P."/>
            <person name="Vandamme P."/>
            <person name="Eisen J.A."/>
            <person name="Garrity G."/>
            <person name="Hugenholtz P."/>
            <person name="Kyrpides N.C."/>
        </authorList>
    </citation>
    <scope>NUCLEOTIDE SEQUENCE [LARGE SCALE GENOMIC DNA]</scope>
    <source>
        <strain evidence="2 3">CGMCC 1.10947</strain>
    </source>
</reference>
<feature type="region of interest" description="Disordered" evidence="1">
    <location>
        <begin position="25"/>
        <end position="46"/>
    </location>
</feature>
<accession>A0A562L492</accession>
<dbReference type="EMBL" id="VLKL01000011">
    <property type="protein sequence ID" value="TWI02479.1"/>
    <property type="molecule type" value="Genomic_DNA"/>
</dbReference>
<dbReference type="RefSeq" id="WP_158644766.1">
    <property type="nucleotide sequence ID" value="NZ_CP088014.1"/>
</dbReference>